<protein>
    <submittedName>
        <fullName evidence="1">Uncharacterized protein</fullName>
    </submittedName>
</protein>
<evidence type="ECO:0000313" key="2">
    <source>
        <dbReference type="Proteomes" id="UP000783102"/>
    </source>
</evidence>
<comment type="caution">
    <text evidence="1">The sequence shown here is derived from an EMBL/GenBank/DDBJ whole genome shotgun (WGS) entry which is preliminary data.</text>
</comment>
<accession>A0A9Q2WHL4</accession>
<dbReference type="EMBL" id="JAANEY010000001">
    <property type="protein sequence ID" value="MBT8550546.1"/>
    <property type="molecule type" value="Genomic_DNA"/>
</dbReference>
<reference evidence="1" key="1">
    <citation type="journal article" date="2021" name="Genome Biol. Evol.">
        <title>Continental-Scale Gene Flow Prevents Allopatric Divergence of Pelagic Freshwater Bacteria.</title>
        <authorList>
            <person name="Hoetzinger M."/>
            <person name="Pitt A."/>
            <person name="Huemer A."/>
            <person name="Hahn M.W."/>
        </authorList>
    </citation>
    <scope>NUCLEOTIDE SEQUENCE</scope>
    <source>
        <strain evidence="1">SM1-W8</strain>
    </source>
</reference>
<sequence length="123" mass="14221">MPRKPSKSIDEQLYEAKLKAIEIDEEYRTQLYLETMPTTNPSYQYCYATSNFTIPAEQQSIDAWLRAVIKHMASRRPGHGGEVTKALLISIPTDLKTIGMDAWIDYETRKLKKRAASRVRKEK</sequence>
<gene>
    <name evidence="1" type="ORF">G6731_01035</name>
</gene>
<name>A0A9Q2WHL4_9BURK</name>
<proteinExistence type="predicted"/>
<dbReference type="Proteomes" id="UP000783102">
    <property type="component" value="Unassembled WGS sequence"/>
</dbReference>
<evidence type="ECO:0000313" key="1">
    <source>
        <dbReference type="EMBL" id="MBT8550546.1"/>
    </source>
</evidence>
<organism evidence="1 2">
    <name type="scientific">Polynucleobacter paneuropaeus</name>
    <dbReference type="NCBI Taxonomy" id="2527775"/>
    <lineage>
        <taxon>Bacteria</taxon>
        <taxon>Pseudomonadati</taxon>
        <taxon>Pseudomonadota</taxon>
        <taxon>Betaproteobacteria</taxon>
        <taxon>Burkholderiales</taxon>
        <taxon>Burkholderiaceae</taxon>
        <taxon>Polynucleobacter</taxon>
    </lineage>
</organism>
<dbReference type="AlphaFoldDB" id="A0A9Q2WHL4"/>